<dbReference type="EMBL" id="CP015897">
    <property type="protein sequence ID" value="ARD97888.1"/>
    <property type="molecule type" value="Genomic_DNA"/>
</dbReference>
<dbReference type="RefSeq" id="WP_003129817.1">
    <property type="nucleotide sequence ID" value="NZ_BJMA01000007.1"/>
</dbReference>
<accession>A0A0V8EXT9</accession>
<reference evidence="2 3" key="1">
    <citation type="journal article" date="2017" name="BMC Genomics">
        <title>Comparative and functional genomics of the Lactococcus lactis taxon; insights into evolution and niche adaptation.</title>
        <authorList>
            <person name="Kelleher P."/>
            <person name="Bottacini F."/>
            <person name="Mahony J."/>
            <person name="Kilcawley K.N."/>
            <person name="van Sinderen D."/>
        </authorList>
    </citation>
    <scope>NUCLEOTIDE SEQUENCE [LARGE SCALE GENOMIC DNA]</scope>
    <source>
        <strain evidence="2 3">275</strain>
    </source>
</reference>
<name>A0A0V8EXT9_LACLL</name>
<dbReference type="Proteomes" id="UP000192085">
    <property type="component" value="Chromosome"/>
</dbReference>
<dbReference type="PANTHER" id="PTHR43404:SF2">
    <property type="entry name" value="LIPOPOLYSACCHARIDE CHOLINEPHOSPHOTRANSFERASE LICD"/>
    <property type="match status" value="1"/>
</dbReference>
<dbReference type="InterPro" id="IPR052942">
    <property type="entry name" value="LPS_cholinephosphotransferase"/>
</dbReference>
<evidence type="ECO:0000313" key="3">
    <source>
        <dbReference type="Proteomes" id="UP000192085"/>
    </source>
</evidence>
<dbReference type="GO" id="GO:0016740">
    <property type="term" value="F:transferase activity"/>
    <property type="evidence" value="ECO:0007669"/>
    <property type="project" value="UniProtKB-KW"/>
</dbReference>
<protein>
    <submittedName>
        <fullName evidence="2">Lipopolysacchare cholinephosphotransferase LicD1</fullName>
    </submittedName>
</protein>
<organism evidence="2 3">
    <name type="scientific">Lactococcus lactis subsp. lactis</name>
    <name type="common">Streptococcus lactis</name>
    <dbReference type="NCBI Taxonomy" id="1360"/>
    <lineage>
        <taxon>Bacteria</taxon>
        <taxon>Bacillati</taxon>
        <taxon>Bacillota</taxon>
        <taxon>Bacilli</taxon>
        <taxon>Lactobacillales</taxon>
        <taxon>Streptococcaceae</taxon>
        <taxon>Lactococcus</taxon>
    </lineage>
</organism>
<dbReference type="PANTHER" id="PTHR43404">
    <property type="entry name" value="LIPOPOLYSACCHARIDE CHOLINEPHOSPHOTRANSFERASE LICD"/>
    <property type="match status" value="1"/>
</dbReference>
<evidence type="ECO:0000313" key="2">
    <source>
        <dbReference type="EMBL" id="ARD97888.1"/>
    </source>
</evidence>
<keyword evidence="2" id="KW-0808">Transferase</keyword>
<feature type="domain" description="LicD/FKTN/FKRP nucleotidyltransferase" evidence="1">
    <location>
        <begin position="23"/>
        <end position="243"/>
    </location>
</feature>
<sequence>MTEILESLHEREIDILKYIDIFCSENNINYFLIGGSLLGAVRHKGFIPWDDDIDLGMLREDYDKFVSLWQDSSEYILLNNMKQKDYTLAFSKVSDLNSKIKLDFHDNYYHLGVFIDIFPMDFVNDNYEVALKDRNKFLFWYVVSLSQNIQQIFMPKLSIIQRCEHIIGYIINKIIGRNRVKNKLNQTMIKEKTNTIANLATGYEFKREVFPLAFAENLIQHPFEDGEYPIFSEYAKALEIQYGSDFMEIPDPSKVLSNHEMLELIIDDKKII</sequence>
<evidence type="ECO:0000259" key="1">
    <source>
        <dbReference type="Pfam" id="PF04991"/>
    </source>
</evidence>
<gene>
    <name evidence="2" type="ORF">LL275_0251</name>
</gene>
<dbReference type="Pfam" id="PF04991">
    <property type="entry name" value="LicD"/>
    <property type="match status" value="1"/>
</dbReference>
<dbReference type="InterPro" id="IPR007074">
    <property type="entry name" value="LicD/FKTN/FKRP_NTP_transf"/>
</dbReference>
<dbReference type="AlphaFoldDB" id="A0A0V8EXT9"/>
<proteinExistence type="predicted"/>
<dbReference type="GO" id="GO:0009100">
    <property type="term" value="P:glycoprotein metabolic process"/>
    <property type="evidence" value="ECO:0007669"/>
    <property type="project" value="UniProtKB-ARBA"/>
</dbReference>